<dbReference type="InterPro" id="IPR050888">
    <property type="entry name" value="ZnF_C2H2-type_TF"/>
</dbReference>
<keyword evidence="4 7" id="KW-0863">Zinc-finger</keyword>
<name>A0ABR1CT96_NECAM</name>
<dbReference type="SUPFAM" id="SSF57667">
    <property type="entry name" value="beta-beta-alpha zinc fingers"/>
    <property type="match status" value="1"/>
</dbReference>
<feature type="region of interest" description="Disordered" evidence="8">
    <location>
        <begin position="74"/>
        <end position="101"/>
    </location>
</feature>
<evidence type="ECO:0000256" key="8">
    <source>
        <dbReference type="SAM" id="MobiDB-lite"/>
    </source>
</evidence>
<gene>
    <name evidence="10" type="primary">Necator_chrIII.g10186</name>
    <name evidence="10" type="ORF">RB195_009421</name>
</gene>
<feature type="compositionally biased region" description="Basic and acidic residues" evidence="8">
    <location>
        <begin position="687"/>
        <end position="697"/>
    </location>
</feature>
<feature type="domain" description="C2H2-type" evidence="9">
    <location>
        <begin position="1923"/>
        <end position="1950"/>
    </location>
</feature>
<feature type="compositionally biased region" description="Basic and acidic residues" evidence="8">
    <location>
        <begin position="1588"/>
        <end position="1602"/>
    </location>
</feature>
<reference evidence="10 11" key="1">
    <citation type="submission" date="2023-08" db="EMBL/GenBank/DDBJ databases">
        <title>A Necator americanus chromosomal reference genome.</title>
        <authorList>
            <person name="Ilik V."/>
            <person name="Petrzelkova K.J."/>
            <person name="Pardy F."/>
            <person name="Fuh T."/>
            <person name="Niatou-Singa F.S."/>
            <person name="Gouil Q."/>
            <person name="Baker L."/>
            <person name="Ritchie M.E."/>
            <person name="Jex A.R."/>
            <person name="Gazzola D."/>
            <person name="Li H."/>
            <person name="Toshio Fujiwara R."/>
            <person name="Zhan B."/>
            <person name="Aroian R.V."/>
            <person name="Pafco B."/>
            <person name="Schwarz E.M."/>
        </authorList>
    </citation>
    <scope>NUCLEOTIDE SEQUENCE [LARGE SCALE GENOMIC DNA]</scope>
    <source>
        <strain evidence="10 11">Aroian</strain>
        <tissue evidence="10">Whole animal</tissue>
    </source>
</reference>
<evidence type="ECO:0000256" key="4">
    <source>
        <dbReference type="ARBA" id="ARBA00022771"/>
    </source>
</evidence>
<organism evidence="10 11">
    <name type="scientific">Necator americanus</name>
    <name type="common">Human hookworm</name>
    <dbReference type="NCBI Taxonomy" id="51031"/>
    <lineage>
        <taxon>Eukaryota</taxon>
        <taxon>Metazoa</taxon>
        <taxon>Ecdysozoa</taxon>
        <taxon>Nematoda</taxon>
        <taxon>Chromadorea</taxon>
        <taxon>Rhabditida</taxon>
        <taxon>Rhabditina</taxon>
        <taxon>Rhabditomorpha</taxon>
        <taxon>Strongyloidea</taxon>
        <taxon>Ancylostomatidae</taxon>
        <taxon>Bunostominae</taxon>
        <taxon>Necator</taxon>
    </lineage>
</organism>
<feature type="domain" description="C2H2-type" evidence="9">
    <location>
        <begin position="1471"/>
        <end position="1499"/>
    </location>
</feature>
<dbReference type="SMART" id="SM00355">
    <property type="entry name" value="ZnF_C2H2"/>
    <property type="match status" value="11"/>
</dbReference>
<keyword evidence="3" id="KW-0677">Repeat</keyword>
<feature type="region of interest" description="Disordered" evidence="8">
    <location>
        <begin position="1652"/>
        <end position="1674"/>
    </location>
</feature>
<evidence type="ECO:0000256" key="1">
    <source>
        <dbReference type="ARBA" id="ARBA00004123"/>
    </source>
</evidence>
<feature type="region of interest" description="Disordered" evidence="8">
    <location>
        <begin position="1693"/>
        <end position="1726"/>
    </location>
</feature>
<dbReference type="PROSITE" id="PS00028">
    <property type="entry name" value="ZINC_FINGER_C2H2_1"/>
    <property type="match status" value="5"/>
</dbReference>
<dbReference type="Proteomes" id="UP001303046">
    <property type="component" value="Unassembled WGS sequence"/>
</dbReference>
<evidence type="ECO:0000313" key="10">
    <source>
        <dbReference type="EMBL" id="KAK6741547.1"/>
    </source>
</evidence>
<feature type="domain" description="C2H2-type" evidence="9">
    <location>
        <begin position="1006"/>
        <end position="1034"/>
    </location>
</feature>
<sequence length="1956" mass="221002">MNTRRVGAIQPDEVPTFLLIFGFITRMLEISEDCDPSWICPSTSSSTISQKPSADHSDTISGWSEIVEFYHASASEPGTSSGHISSRKRSYNEPQPAHTGDIKFSKNINNGCTVTCPICGYPIKSSWPQDSEHTLGKLVKHLLEHEGALDSSRKASCMLCYNFLPKSKLDDHYRDFHGEPPEKYCTTEVFCFTNSVHRYQDLIDRYYQTRNMELSTVQKCSKISEDSLFTGYPTSRSLEKCRAKWRKKFDSTSDTKFLFRFRASRHSRTPLAWICPLCEDSVAFSRCSSFSNDISLRLFTLRHFSSEHKEVEAISAALPQEWEILAREVGFDLEHHVTNSLEQLQQTQRSCHFYTLRSLHRADKDRLICEMVGRTANKEDVSSSEFVVCAVCFNPLRRMSLFRHFSLGEHKELKVHANEGEFREVSEIAEASMMTSENFPYVALRYSKVYRIRELGDSESLTFMKWRCILPCRMSGHVDDVLEFPTVQMLKIHAMKHFQTYHDRLFKEGYLDYEWEILRRELPSSAKARHYSPLTQSFDNEPFDTTNPNHFIVPFKANLLPRSFSDVQICGFCFWCGYSSQFLGHIVCHGYIDIGIALTDRFSKSQFLSLESSNETDDAVDIEIEIPTEILGSVGLELHRHQCESKEDSTALSEAYLNDHTGSDQEPTSSDAPFNSLGVVNNSAESTHSDSKPKRCAADSTTPVGDESDNSSLNDLSICNESRRRISRHPPVENPGSTLAHTCTSGSVSFVDPLRTAPATSNDEAIELDSSVNTDVASSRDVDAHKASILRKFEWEGPPPPPLDAEKTGQLMMLSRNECPFCPAANGSRGLRVPAFANDEIKEENMKRYRLSIGEHVNPLKFLLDPSQDGNLLCSSCEKASFPKLSNLRVHWIRCVEVCGRYRKDLRLGRLVLESPTVSTTPKQRSKNPPVKCPLSNCISAWRPSFIYPNSVGQLSHMLARHLVEKQAYDIAVEIGKTERLDKVFPYLDVSKSFTNTLNHPKTLCLQCSKCEHGFRTPNELVQHAKRYHPTDEHYSGAPKCPFSCDKRMQRRFHGMSDGVLRLLHVFKVHLDMQEAVKWIQHWPERFGSIMESEQVYKFDVLKSLESSISTASAMISCLFCKELIPVDNYLKRHRKPGSPCFDETDGAKSGKVLALTARSKALSSRVLPCSTRRDVWKNMPSVRRKMRHCDYCSRGVPLSDKYSDEVSFLLHVVHAHVQNEVAVKWVKSRDYHTYVREFPYIDVIATCDASRERGKPVLHCAICNFTTDTSRRMMHHARLHGELMRNDSNYPDRCCACGNGIPACNQVKESFQRLCHVLTNHVEDENLVRKSVTAYEIDYSAEGGVRILDAQRSLESSNGRRAVFVCASCGLSFLNGYALINHAKIHERHENVEKKRVLERKPPTVCSYCNRMLLCSTRYSPRITLLAHFVKFHRLSQENLKDFAAKCSTWKIVSEFPYIDPVVSINKGKLQCALCEASFPDTSQMLKHAMIVHEANEPSVTNEEIDLEGDLSLHQPENEEDEQPSRTILYSETAREAGSFGGVSKTSETIDASVPITQDKQNSAETSDSKFSADERGTKVSYALRTPKKELKVESIRRESRSYAPSNTRIPQLPSSSDEEANREWCPDHTICDAEASSVTEAQDPELKVGSTISHQTQEDEDDDSSCSLSEGSQSLTQQSCAASALSDSMHPKIIDTQSTSLAVPYTSTPKSEKPNRTSSSTNKTGSILSWLSPVDRSIVPSRRAELILEPNLSTTSGRNIRDALNNACGSLDSTVFKVKPPSHISGEGTLFDELPQRIVQKIAMQSKPPDDISHIVGAKGYPCNFCGFKGRTVNDIRRHTSMSHSKVLPSLSTKIVSPCHLCNEIFEKRTLLLKHITDFHADVPKPFRCAYCSKTYATSQRVREHERRSHESRLFLDAANLVCPHCDKEFDSKRNRDEHVKRHSNPDSTLGRGF</sequence>
<evidence type="ECO:0000256" key="6">
    <source>
        <dbReference type="ARBA" id="ARBA00023242"/>
    </source>
</evidence>
<dbReference type="Gene3D" id="3.30.160.60">
    <property type="entry name" value="Classic Zinc Finger"/>
    <property type="match status" value="2"/>
</dbReference>
<keyword evidence="2" id="KW-0479">Metal-binding</keyword>
<feature type="region of interest" description="Disordered" evidence="8">
    <location>
        <begin position="1540"/>
        <end position="1625"/>
    </location>
</feature>
<keyword evidence="6" id="KW-0539">Nucleus</keyword>
<evidence type="ECO:0000256" key="2">
    <source>
        <dbReference type="ARBA" id="ARBA00022723"/>
    </source>
</evidence>
<dbReference type="InterPro" id="IPR036236">
    <property type="entry name" value="Znf_C2H2_sf"/>
</dbReference>
<feature type="region of interest" description="Disordered" evidence="8">
    <location>
        <begin position="659"/>
        <end position="715"/>
    </location>
</feature>
<comment type="subcellular location">
    <subcellularLocation>
        <location evidence="1">Nucleus</location>
    </subcellularLocation>
</comment>
<dbReference type="PROSITE" id="PS50157">
    <property type="entry name" value="ZINC_FINGER_C2H2_2"/>
    <property type="match status" value="5"/>
</dbReference>
<feature type="compositionally biased region" description="Basic and acidic residues" evidence="8">
    <location>
        <begin position="1568"/>
        <end position="1579"/>
    </location>
</feature>
<dbReference type="PANTHER" id="PTHR24406">
    <property type="entry name" value="TRANSCRIPTIONAL REPRESSOR CTCFL-RELATED"/>
    <property type="match status" value="1"/>
</dbReference>
<evidence type="ECO:0000313" key="11">
    <source>
        <dbReference type="Proteomes" id="UP001303046"/>
    </source>
</evidence>
<feature type="compositionally biased region" description="Polar residues" evidence="8">
    <location>
        <begin position="1604"/>
        <end position="1617"/>
    </location>
</feature>
<dbReference type="InterPro" id="IPR013087">
    <property type="entry name" value="Znf_C2H2_type"/>
</dbReference>
<accession>A0ABR1CT96</accession>
<protein>
    <recommendedName>
        <fullName evidence="9">C2H2-type domain-containing protein</fullName>
    </recommendedName>
</protein>
<dbReference type="EMBL" id="JAVFWL010000003">
    <property type="protein sequence ID" value="KAK6741547.1"/>
    <property type="molecule type" value="Genomic_DNA"/>
</dbReference>
<evidence type="ECO:0000256" key="3">
    <source>
        <dbReference type="ARBA" id="ARBA00022737"/>
    </source>
</evidence>
<proteinExistence type="predicted"/>
<feature type="compositionally biased region" description="Polar residues" evidence="8">
    <location>
        <begin position="664"/>
        <end position="686"/>
    </location>
</feature>
<feature type="region of interest" description="Disordered" evidence="8">
    <location>
        <begin position="1936"/>
        <end position="1956"/>
    </location>
</feature>
<feature type="compositionally biased region" description="Polar residues" evidence="8">
    <location>
        <begin position="1545"/>
        <end position="1567"/>
    </location>
</feature>
<evidence type="ECO:0000259" key="9">
    <source>
        <dbReference type="PROSITE" id="PS50157"/>
    </source>
</evidence>
<feature type="compositionally biased region" description="Polar residues" evidence="8">
    <location>
        <begin position="1697"/>
        <end position="1711"/>
    </location>
</feature>
<evidence type="ECO:0000256" key="5">
    <source>
        <dbReference type="ARBA" id="ARBA00022833"/>
    </source>
</evidence>
<keyword evidence="11" id="KW-1185">Reference proteome</keyword>
<keyword evidence="5" id="KW-0862">Zinc</keyword>
<comment type="caution">
    <text evidence="10">The sequence shown here is derived from an EMBL/GenBank/DDBJ whole genome shotgun (WGS) entry which is preliminary data.</text>
</comment>
<feature type="domain" description="C2H2-type" evidence="9">
    <location>
        <begin position="1889"/>
        <end position="1912"/>
    </location>
</feature>
<evidence type="ECO:0000256" key="7">
    <source>
        <dbReference type="PROSITE-ProRule" id="PRU00042"/>
    </source>
</evidence>
<feature type="domain" description="C2H2-type" evidence="9">
    <location>
        <begin position="1365"/>
        <end position="1392"/>
    </location>
</feature>